<dbReference type="InterPro" id="IPR000531">
    <property type="entry name" value="Beta-barrel_TonB"/>
</dbReference>
<dbReference type="SUPFAM" id="SSF56935">
    <property type="entry name" value="Porins"/>
    <property type="match status" value="1"/>
</dbReference>
<evidence type="ECO:0000256" key="5">
    <source>
        <dbReference type="ARBA" id="ARBA00023077"/>
    </source>
</evidence>
<gene>
    <name evidence="13" type="ORF">ABOZ73_18420</name>
</gene>
<protein>
    <submittedName>
        <fullName evidence="13">TonB-dependent receptor</fullName>
    </submittedName>
</protein>
<evidence type="ECO:0000259" key="11">
    <source>
        <dbReference type="Pfam" id="PF00593"/>
    </source>
</evidence>
<dbReference type="PROSITE" id="PS52016">
    <property type="entry name" value="TONB_DEPENDENT_REC_3"/>
    <property type="match status" value="1"/>
</dbReference>
<evidence type="ECO:0000256" key="9">
    <source>
        <dbReference type="RuleBase" id="RU003357"/>
    </source>
</evidence>
<dbReference type="InterPro" id="IPR036942">
    <property type="entry name" value="Beta-barrel_TonB_sf"/>
</dbReference>
<evidence type="ECO:0000256" key="2">
    <source>
        <dbReference type="ARBA" id="ARBA00022448"/>
    </source>
</evidence>
<keyword evidence="6 8" id="KW-0472">Membrane</keyword>
<dbReference type="InterPro" id="IPR010104">
    <property type="entry name" value="TonB_rcpt_bac"/>
</dbReference>
<keyword evidence="4 8" id="KW-0812">Transmembrane</keyword>
<evidence type="ECO:0000256" key="8">
    <source>
        <dbReference type="PROSITE-ProRule" id="PRU01360"/>
    </source>
</evidence>
<comment type="subcellular location">
    <subcellularLocation>
        <location evidence="1 8">Cell outer membrane</location>
        <topology evidence="1 8">Multi-pass membrane protein</topology>
    </subcellularLocation>
</comment>
<keyword evidence="13" id="KW-0675">Receptor</keyword>
<dbReference type="GO" id="GO:0009279">
    <property type="term" value="C:cell outer membrane"/>
    <property type="evidence" value="ECO:0007669"/>
    <property type="project" value="UniProtKB-SubCell"/>
</dbReference>
<keyword evidence="2 8" id="KW-0813">Transport</keyword>
<keyword evidence="10" id="KW-0732">Signal</keyword>
<comment type="similarity">
    <text evidence="8 9">Belongs to the TonB-dependent receptor family.</text>
</comment>
<dbReference type="AlphaFoldDB" id="A0AB39KS45"/>
<organism evidence="13">
    <name type="scientific">Caulobacter sp. 73W</name>
    <dbReference type="NCBI Taxonomy" id="3161137"/>
    <lineage>
        <taxon>Bacteria</taxon>
        <taxon>Pseudomonadati</taxon>
        <taxon>Pseudomonadota</taxon>
        <taxon>Alphaproteobacteria</taxon>
        <taxon>Caulobacterales</taxon>
        <taxon>Caulobacteraceae</taxon>
        <taxon>Caulobacter</taxon>
    </lineage>
</organism>
<evidence type="ECO:0000313" key="13">
    <source>
        <dbReference type="EMBL" id="XDO96715.1"/>
    </source>
</evidence>
<dbReference type="Gene3D" id="2.170.130.10">
    <property type="entry name" value="TonB-dependent receptor, plug domain"/>
    <property type="match status" value="1"/>
</dbReference>
<dbReference type="Pfam" id="PF00593">
    <property type="entry name" value="TonB_dep_Rec_b-barrel"/>
    <property type="match status" value="1"/>
</dbReference>
<dbReference type="InterPro" id="IPR039426">
    <property type="entry name" value="TonB-dep_rcpt-like"/>
</dbReference>
<dbReference type="PANTHER" id="PTHR40980:SF3">
    <property type="entry name" value="TONB-DEPENDENT RECEPTOR-LIKE BETA-BARREL DOMAIN-CONTAINING PROTEIN"/>
    <property type="match status" value="1"/>
</dbReference>
<name>A0AB39KS45_9CAUL</name>
<evidence type="ECO:0000256" key="3">
    <source>
        <dbReference type="ARBA" id="ARBA00022452"/>
    </source>
</evidence>
<feature type="signal peptide" evidence="10">
    <location>
        <begin position="1"/>
        <end position="29"/>
    </location>
</feature>
<dbReference type="InterPro" id="IPR012910">
    <property type="entry name" value="Plug_dom"/>
</dbReference>
<dbReference type="NCBIfam" id="TIGR01782">
    <property type="entry name" value="TonB-Xanth-Caul"/>
    <property type="match status" value="1"/>
</dbReference>
<keyword evidence="5 9" id="KW-0798">TonB box</keyword>
<evidence type="ECO:0000256" key="10">
    <source>
        <dbReference type="SAM" id="SignalP"/>
    </source>
</evidence>
<dbReference type="InterPro" id="IPR037066">
    <property type="entry name" value="Plug_dom_sf"/>
</dbReference>
<dbReference type="Gene3D" id="2.40.170.20">
    <property type="entry name" value="TonB-dependent receptor, beta-barrel domain"/>
    <property type="match status" value="1"/>
</dbReference>
<proteinExistence type="inferred from homology"/>
<evidence type="ECO:0000256" key="1">
    <source>
        <dbReference type="ARBA" id="ARBA00004571"/>
    </source>
</evidence>
<sequence>MISKKFHTRGLSGASVAVLAMALASVAQAQTDAAPAPEAEVDEIVVTGFRASLQNALVIKRNENGVVDAISAEDIADFPDLNLAESLQRIPGVAISRRSGEGRQITVRGLGSDYTRVRVNGMEAIATSSGTSNSGGTNRGRGFDFNIFSSDLFSNLIVRKTASAEVDEGSLGATVDLNAAKPFDSAGRRLVMSAQGSYNDLAKKVTPGVSFLASDRFFDDKLGVLISASYDERELIEEGANITRWTFGGSNGGWNPASTVAGKTIGQINQNVTGYDNAEAGLYHPRIPAYASYDTSSKRLGLAGALQFRPVESTLFTLEGLYSDFQGLRLESQLQALGLSRPGTGKPQSIIRSGIVEGNNLVQANIDRVDLRTQSSHNELNTKFKQVTFSVEHDFNDRLKIKAVAGRSESEYSDPIATTVTFERLDSNNFSYDFRPRLMEMGLGFDARDPNAWAMVPGSSEVRLTPEWVDNAFTTYKLNGRYILNDHLTLKAGVDYKKFEFSSFAQQRANTADVPAIAGGAGLAALSRNFDFDQGLGLPAGSVKTWLAPDLAKFNNQYNIYSGTGQWALRENTGSAAKITEETTGAYLQVDYQFDAFGLPVRGDVGYRYFSTDLSSGGYANATSGVRFVTVDHKYDMWLPSANLSVDITPQVIARISAAETIARPGIGSLSPGGSVNVQGANRNYSSGNPFLEPTRSKNLDLSLEWYPQSGAILALGLFYKDIDTFVQTLRREAPYNTLGLPNSLLDGTVATPDMVFAVTQPVNSPGGKLKGLEINWQQPFTFLPGFWSDFGFLANYTYVNSEIDYLTSTTPGAALVNATLVGLSKNAWNATLYYENAKFSARVSAAYRDKYLTGVPAADFNNVQGTNETTNIDAQVSYNIRDNLRISLEGLNLTDEYNDLYVDSDNRLNAYTHTGRQYVVGLRYTF</sequence>
<feature type="chain" id="PRO_5044302256" evidence="10">
    <location>
        <begin position="30"/>
        <end position="927"/>
    </location>
</feature>
<dbReference type="CDD" id="cd01347">
    <property type="entry name" value="ligand_gated_channel"/>
    <property type="match status" value="1"/>
</dbReference>
<evidence type="ECO:0000256" key="4">
    <source>
        <dbReference type="ARBA" id="ARBA00022692"/>
    </source>
</evidence>
<dbReference type="Pfam" id="PF07715">
    <property type="entry name" value="Plug"/>
    <property type="match status" value="1"/>
</dbReference>
<dbReference type="EMBL" id="CP158375">
    <property type="protein sequence ID" value="XDO96715.1"/>
    <property type="molecule type" value="Genomic_DNA"/>
</dbReference>
<feature type="domain" description="TonB-dependent receptor-like beta-barrel" evidence="11">
    <location>
        <begin position="426"/>
        <end position="894"/>
    </location>
</feature>
<reference evidence="13" key="1">
    <citation type="submission" date="2024-06" db="EMBL/GenBank/DDBJ databases">
        <title>Caulobacter inopinatus, sp. nov.</title>
        <authorList>
            <person name="Donachie S.P."/>
        </authorList>
    </citation>
    <scope>NUCLEOTIDE SEQUENCE</scope>
    <source>
        <strain evidence="13">73W</strain>
    </source>
</reference>
<dbReference type="PANTHER" id="PTHR40980">
    <property type="entry name" value="PLUG DOMAIN-CONTAINING PROTEIN"/>
    <property type="match status" value="1"/>
</dbReference>
<feature type="domain" description="TonB-dependent receptor plug" evidence="12">
    <location>
        <begin position="61"/>
        <end position="173"/>
    </location>
</feature>
<keyword evidence="3 8" id="KW-1134">Transmembrane beta strand</keyword>
<evidence type="ECO:0000256" key="6">
    <source>
        <dbReference type="ARBA" id="ARBA00023136"/>
    </source>
</evidence>
<dbReference type="RefSeq" id="WP_369059555.1">
    <property type="nucleotide sequence ID" value="NZ_CP158375.1"/>
</dbReference>
<evidence type="ECO:0000256" key="7">
    <source>
        <dbReference type="ARBA" id="ARBA00023237"/>
    </source>
</evidence>
<evidence type="ECO:0000259" key="12">
    <source>
        <dbReference type="Pfam" id="PF07715"/>
    </source>
</evidence>
<keyword evidence="7 8" id="KW-0998">Cell outer membrane</keyword>
<accession>A0AB39KS45</accession>